<sequence>FKPVVKLSIEHEVALALTVTTSAATDIATTSATLNGSLDDLGSFTSVDVSFEYGTTSGALDNETSPEEMSETGAFSAALTDLSLNSTYYFKAKAEGDGTISYGDELSFATLPVAPTATTSAATDITTTSATLNGSLDDLGSFTSLDVSFEYGTTSGALDNETSPEEMSETGTFSAALTDLSPDTTYYFKAKAEGDGTISYGDELSFTTPS</sequence>
<protein>
    <recommendedName>
        <fullName evidence="1">Fibronectin type-III domain-containing protein</fullName>
    </recommendedName>
</protein>
<dbReference type="InterPro" id="IPR013783">
    <property type="entry name" value="Ig-like_fold"/>
</dbReference>
<dbReference type="EMBL" id="BARV01001573">
    <property type="protein sequence ID" value="GAH97799.1"/>
    <property type="molecule type" value="Genomic_DNA"/>
</dbReference>
<evidence type="ECO:0000259" key="1">
    <source>
        <dbReference type="PROSITE" id="PS50853"/>
    </source>
</evidence>
<feature type="domain" description="Fibronectin type-III" evidence="1">
    <location>
        <begin position="114"/>
        <end position="210"/>
    </location>
</feature>
<feature type="non-terminal residue" evidence="2">
    <location>
        <position position="1"/>
    </location>
</feature>
<dbReference type="PROSITE" id="PS50853">
    <property type="entry name" value="FN3"/>
    <property type="match status" value="1"/>
</dbReference>
<accession>X1L5T5</accession>
<name>X1L5T5_9ZZZZ</name>
<dbReference type="InterPro" id="IPR003961">
    <property type="entry name" value="FN3_dom"/>
</dbReference>
<proteinExistence type="predicted"/>
<dbReference type="AlphaFoldDB" id="X1L5T5"/>
<evidence type="ECO:0000313" key="2">
    <source>
        <dbReference type="EMBL" id="GAH97799.1"/>
    </source>
</evidence>
<comment type="caution">
    <text evidence="2">The sequence shown here is derived from an EMBL/GenBank/DDBJ whole genome shotgun (WGS) entry which is preliminary data.</text>
</comment>
<dbReference type="Gene3D" id="2.60.40.10">
    <property type="entry name" value="Immunoglobulins"/>
    <property type="match status" value="1"/>
</dbReference>
<organism evidence="2">
    <name type="scientific">marine sediment metagenome</name>
    <dbReference type="NCBI Taxonomy" id="412755"/>
    <lineage>
        <taxon>unclassified sequences</taxon>
        <taxon>metagenomes</taxon>
        <taxon>ecological metagenomes</taxon>
    </lineage>
</organism>
<reference evidence="2" key="1">
    <citation type="journal article" date="2014" name="Front. Microbiol.">
        <title>High frequency of phylogenetically diverse reductive dehalogenase-homologous genes in deep subseafloor sedimentary metagenomes.</title>
        <authorList>
            <person name="Kawai M."/>
            <person name="Futagami T."/>
            <person name="Toyoda A."/>
            <person name="Takaki Y."/>
            <person name="Nishi S."/>
            <person name="Hori S."/>
            <person name="Arai W."/>
            <person name="Tsubouchi T."/>
            <person name="Morono Y."/>
            <person name="Uchiyama I."/>
            <person name="Ito T."/>
            <person name="Fujiyama A."/>
            <person name="Inagaki F."/>
            <person name="Takami H."/>
        </authorList>
    </citation>
    <scope>NUCLEOTIDE SEQUENCE</scope>
    <source>
        <strain evidence="2">Expedition CK06-06</strain>
    </source>
</reference>
<gene>
    <name evidence="2" type="ORF">S06H3_04475</name>
</gene>